<dbReference type="GeneID" id="94829782"/>
<dbReference type="RefSeq" id="XP_068349803.1">
    <property type="nucleotide sequence ID" value="XM_068495078.1"/>
</dbReference>
<sequence length="459" mass="54385">MNYKEILPNESPTLRHHNNKASLKATDLKHDFDFFNYILKLKIIARGNDFDVLYDCLDELENILCEIEFIDVTQGEVDFEDLKLFFILLDHPDFDIRVKNSICISLIILKSQDIGLYFYHHNLLEHILNRFEVENNLAMNYRMFDIIISLSSLNKSILVEILKVLPINVFDKLIEIKSVPDRFGEFLITISGYEHENVDFQIRLLEILQNLIEKKKEIMYLYIVKCIYQMIIFNSRFFDQKLLFSMNFTQFLRMMLFSNDYNIVVYTHKIIGKIIYHDFFLTENDINLLLHRYNDLLKNIVGSNINMICSYAKFLAKIIICNQDMGNQIVKTEFNHLPTMLNILEANEISFQQKINLTHLILSIISSLEYTALSHIIVELNIFDYLSFIFMSDKQNLIKIFLNFLVNLKNQFEVNGNVEFYQNFLRKIPLDEFLSLKNNSNQECIELIQIIIKFIENSK</sequence>
<dbReference type="Proteomes" id="UP000179807">
    <property type="component" value="Unassembled WGS sequence"/>
</dbReference>
<dbReference type="SUPFAM" id="SSF48371">
    <property type="entry name" value="ARM repeat"/>
    <property type="match status" value="2"/>
</dbReference>
<keyword evidence="2" id="KW-1185">Reference proteome</keyword>
<evidence type="ECO:0000313" key="2">
    <source>
        <dbReference type="Proteomes" id="UP000179807"/>
    </source>
</evidence>
<name>A0A1J4JBU0_9EUKA</name>
<organism evidence="1 2">
    <name type="scientific">Tritrichomonas foetus</name>
    <dbReference type="NCBI Taxonomy" id="1144522"/>
    <lineage>
        <taxon>Eukaryota</taxon>
        <taxon>Metamonada</taxon>
        <taxon>Parabasalia</taxon>
        <taxon>Tritrichomonadida</taxon>
        <taxon>Tritrichomonadidae</taxon>
        <taxon>Tritrichomonas</taxon>
    </lineage>
</organism>
<proteinExistence type="predicted"/>
<dbReference type="EMBL" id="MLAK01001160">
    <property type="protein sequence ID" value="OHS96666.1"/>
    <property type="molecule type" value="Genomic_DNA"/>
</dbReference>
<reference evidence="1" key="1">
    <citation type="submission" date="2016-10" db="EMBL/GenBank/DDBJ databases">
        <authorList>
            <person name="Benchimol M."/>
            <person name="Almeida L.G."/>
            <person name="Vasconcelos A.T."/>
            <person name="Perreira-Neves A."/>
            <person name="Rosa I.A."/>
            <person name="Tasca T."/>
            <person name="Bogo M.R."/>
            <person name="de Souza W."/>
        </authorList>
    </citation>
    <scope>NUCLEOTIDE SEQUENCE [LARGE SCALE GENOMIC DNA]</scope>
    <source>
        <strain evidence="1">K</strain>
    </source>
</reference>
<protein>
    <submittedName>
        <fullName evidence="1">Uncharacterized protein</fullName>
    </submittedName>
</protein>
<accession>A0A1J4JBU0</accession>
<dbReference type="VEuPathDB" id="TrichDB:TRFO_09820"/>
<gene>
    <name evidence="1" type="ORF">TRFO_09820</name>
</gene>
<dbReference type="AlphaFoldDB" id="A0A1J4JBU0"/>
<evidence type="ECO:0000313" key="1">
    <source>
        <dbReference type="EMBL" id="OHS96666.1"/>
    </source>
</evidence>
<comment type="caution">
    <text evidence="1">The sequence shown here is derived from an EMBL/GenBank/DDBJ whole genome shotgun (WGS) entry which is preliminary data.</text>
</comment>
<dbReference type="InterPro" id="IPR016024">
    <property type="entry name" value="ARM-type_fold"/>
</dbReference>